<dbReference type="Proteomes" id="UP000002051">
    <property type="component" value="Unassembled WGS sequence"/>
</dbReference>
<name>A0A072TZN2_MEDTR</name>
<gene>
    <name evidence="1" type="ordered locus">MTR_7g063170</name>
</gene>
<reference evidence="2" key="3">
    <citation type="submission" date="2015-04" db="UniProtKB">
        <authorList>
            <consortium name="EnsemblPlants"/>
        </authorList>
    </citation>
    <scope>IDENTIFICATION</scope>
    <source>
        <strain evidence="2">cv. Jemalong A17</strain>
    </source>
</reference>
<dbReference type="InterPro" id="IPR040256">
    <property type="entry name" value="At4g02000-like"/>
</dbReference>
<accession>A0A072TZN2</accession>
<reference evidence="1 3" key="1">
    <citation type="journal article" date="2011" name="Nature">
        <title>The Medicago genome provides insight into the evolution of rhizobial symbioses.</title>
        <authorList>
            <person name="Young N.D."/>
            <person name="Debelle F."/>
            <person name="Oldroyd G.E."/>
            <person name="Geurts R."/>
            <person name="Cannon S.B."/>
            <person name="Udvardi M.K."/>
            <person name="Benedito V.A."/>
            <person name="Mayer K.F."/>
            <person name="Gouzy J."/>
            <person name="Schoof H."/>
            <person name="Van de Peer Y."/>
            <person name="Proost S."/>
            <person name="Cook D.R."/>
            <person name="Meyers B.C."/>
            <person name="Spannagl M."/>
            <person name="Cheung F."/>
            <person name="De Mita S."/>
            <person name="Krishnakumar V."/>
            <person name="Gundlach H."/>
            <person name="Zhou S."/>
            <person name="Mudge J."/>
            <person name="Bharti A.K."/>
            <person name="Murray J.D."/>
            <person name="Naoumkina M.A."/>
            <person name="Rosen B."/>
            <person name="Silverstein K.A."/>
            <person name="Tang H."/>
            <person name="Rombauts S."/>
            <person name="Zhao P.X."/>
            <person name="Zhou P."/>
            <person name="Barbe V."/>
            <person name="Bardou P."/>
            <person name="Bechner M."/>
            <person name="Bellec A."/>
            <person name="Berger A."/>
            <person name="Berges H."/>
            <person name="Bidwell S."/>
            <person name="Bisseling T."/>
            <person name="Choisne N."/>
            <person name="Couloux A."/>
            <person name="Denny R."/>
            <person name="Deshpande S."/>
            <person name="Dai X."/>
            <person name="Doyle J.J."/>
            <person name="Dudez A.M."/>
            <person name="Farmer A.D."/>
            <person name="Fouteau S."/>
            <person name="Franken C."/>
            <person name="Gibelin C."/>
            <person name="Gish J."/>
            <person name="Goldstein S."/>
            <person name="Gonzalez A.J."/>
            <person name="Green P.J."/>
            <person name="Hallab A."/>
            <person name="Hartog M."/>
            <person name="Hua A."/>
            <person name="Humphray S.J."/>
            <person name="Jeong D.H."/>
            <person name="Jing Y."/>
            <person name="Jocker A."/>
            <person name="Kenton S.M."/>
            <person name="Kim D.J."/>
            <person name="Klee K."/>
            <person name="Lai H."/>
            <person name="Lang C."/>
            <person name="Lin S."/>
            <person name="Macmil S.L."/>
            <person name="Magdelenat G."/>
            <person name="Matthews L."/>
            <person name="McCorrison J."/>
            <person name="Monaghan E.L."/>
            <person name="Mun J.H."/>
            <person name="Najar F.Z."/>
            <person name="Nicholson C."/>
            <person name="Noirot C."/>
            <person name="O'Bleness M."/>
            <person name="Paule C.R."/>
            <person name="Poulain J."/>
            <person name="Prion F."/>
            <person name="Qin B."/>
            <person name="Qu C."/>
            <person name="Retzel E.F."/>
            <person name="Riddle C."/>
            <person name="Sallet E."/>
            <person name="Samain S."/>
            <person name="Samson N."/>
            <person name="Sanders I."/>
            <person name="Saurat O."/>
            <person name="Scarpelli C."/>
            <person name="Schiex T."/>
            <person name="Segurens B."/>
            <person name="Severin A.J."/>
            <person name="Sherrier D.J."/>
            <person name="Shi R."/>
            <person name="Sims S."/>
            <person name="Singer S.R."/>
            <person name="Sinharoy S."/>
            <person name="Sterck L."/>
            <person name="Viollet A."/>
            <person name="Wang B.B."/>
            <person name="Wang K."/>
            <person name="Wang M."/>
            <person name="Wang X."/>
            <person name="Warfsmann J."/>
            <person name="Weissenbach J."/>
            <person name="White D.D."/>
            <person name="White J.D."/>
            <person name="Wiley G.B."/>
            <person name="Wincker P."/>
            <person name="Xing Y."/>
            <person name="Yang L."/>
            <person name="Yao Z."/>
            <person name="Ying F."/>
            <person name="Zhai J."/>
            <person name="Zhou L."/>
            <person name="Zuber A."/>
            <person name="Denarie J."/>
            <person name="Dixon R.A."/>
            <person name="May G.D."/>
            <person name="Schwartz D.C."/>
            <person name="Rogers J."/>
            <person name="Quetier F."/>
            <person name="Town C.D."/>
            <person name="Roe B.A."/>
        </authorList>
    </citation>
    <scope>NUCLEOTIDE SEQUENCE [LARGE SCALE GENOMIC DNA]</scope>
    <source>
        <strain evidence="1">A17</strain>
        <strain evidence="2 3">cv. Jemalong A17</strain>
    </source>
</reference>
<dbReference type="HOGENOM" id="CLU_148281_0_0_1"/>
<dbReference type="EMBL" id="CM001223">
    <property type="protein sequence ID" value="KEH22969.1"/>
    <property type="molecule type" value="Genomic_DNA"/>
</dbReference>
<evidence type="ECO:0000313" key="3">
    <source>
        <dbReference type="Proteomes" id="UP000002051"/>
    </source>
</evidence>
<dbReference type="PANTHER" id="PTHR31286">
    <property type="entry name" value="GLYCINE-RICH CELL WALL STRUCTURAL PROTEIN 1.8-LIKE"/>
    <property type="match status" value="1"/>
</dbReference>
<evidence type="ECO:0000313" key="1">
    <source>
        <dbReference type="EMBL" id="KEH22969.1"/>
    </source>
</evidence>
<reference evidence="1 3" key="2">
    <citation type="journal article" date="2014" name="BMC Genomics">
        <title>An improved genome release (version Mt4.0) for the model legume Medicago truncatula.</title>
        <authorList>
            <person name="Tang H."/>
            <person name="Krishnakumar V."/>
            <person name="Bidwell S."/>
            <person name="Rosen B."/>
            <person name="Chan A."/>
            <person name="Zhou S."/>
            <person name="Gentzbittel L."/>
            <person name="Childs K.L."/>
            <person name="Yandell M."/>
            <person name="Gundlach H."/>
            <person name="Mayer K.F."/>
            <person name="Schwartz D.C."/>
            <person name="Town C.D."/>
        </authorList>
    </citation>
    <scope>GENOME REANNOTATION</scope>
    <source>
        <strain evidence="1">A17</strain>
        <strain evidence="2 3">cv. Jemalong A17</strain>
    </source>
</reference>
<dbReference type="PANTHER" id="PTHR31286:SF60">
    <property type="entry name" value="PROTEIN, PUTATIVE-RELATED"/>
    <property type="match status" value="1"/>
</dbReference>
<organism evidence="1 3">
    <name type="scientific">Medicago truncatula</name>
    <name type="common">Barrel medic</name>
    <name type="synonym">Medicago tribuloides</name>
    <dbReference type="NCBI Taxonomy" id="3880"/>
    <lineage>
        <taxon>Eukaryota</taxon>
        <taxon>Viridiplantae</taxon>
        <taxon>Streptophyta</taxon>
        <taxon>Embryophyta</taxon>
        <taxon>Tracheophyta</taxon>
        <taxon>Spermatophyta</taxon>
        <taxon>Magnoliopsida</taxon>
        <taxon>eudicotyledons</taxon>
        <taxon>Gunneridae</taxon>
        <taxon>Pentapetalae</taxon>
        <taxon>rosids</taxon>
        <taxon>fabids</taxon>
        <taxon>Fabales</taxon>
        <taxon>Fabaceae</taxon>
        <taxon>Papilionoideae</taxon>
        <taxon>50 kb inversion clade</taxon>
        <taxon>NPAAA clade</taxon>
        <taxon>Hologalegina</taxon>
        <taxon>IRL clade</taxon>
        <taxon>Trifolieae</taxon>
        <taxon>Medicago</taxon>
    </lineage>
</organism>
<proteinExistence type="predicted"/>
<keyword evidence="3" id="KW-1185">Reference proteome</keyword>
<evidence type="ECO:0000313" key="2">
    <source>
        <dbReference type="EnsemblPlants" id="KEH22969"/>
    </source>
</evidence>
<dbReference type="AlphaFoldDB" id="A0A072TZN2"/>
<dbReference type="EnsemblPlants" id="KEH22969">
    <property type="protein sequence ID" value="KEH22969"/>
    <property type="gene ID" value="MTR_7g063170"/>
</dbReference>
<sequence>MSASQTRSIKENLPQPIIRGGEVSIKISPEVYEKGRGYYKFFFTSEIDLRSVWASDTVNLKPGVLRLFEWAKDFNAQTQRNTHANVWIRLMEIPQEYWMERTLREIASAY</sequence>
<protein>
    <submittedName>
        <fullName evidence="1">DUF4283 domain protein</fullName>
    </submittedName>
</protein>